<protein>
    <submittedName>
        <fullName evidence="2">Uncharacterized protein</fullName>
    </submittedName>
</protein>
<dbReference type="EMBL" id="CP022605">
    <property type="protein sequence ID" value="ASV88053.1"/>
    <property type="molecule type" value="Genomic_DNA"/>
</dbReference>
<dbReference type="KEGG" id="och:CES85_3394"/>
<proteinExistence type="predicted"/>
<reference evidence="2 3" key="1">
    <citation type="submission" date="2017-07" db="EMBL/GenBank/DDBJ databases">
        <title>Phylogenetic study on the rhizospheric bacterium Ochrobactrum sp. A44.</title>
        <authorList>
            <person name="Krzyzanowska D.M."/>
            <person name="Ossowicki A."/>
            <person name="Rajewska M."/>
            <person name="Maciag T."/>
            <person name="Kaczynski Z."/>
            <person name="Czerwicka M."/>
            <person name="Jafra S."/>
        </authorList>
    </citation>
    <scope>NUCLEOTIDE SEQUENCE [LARGE SCALE GENOMIC DNA]</scope>
    <source>
        <strain evidence="2 3">A44</strain>
        <plasmid evidence="2 3">unnamed1</plasmid>
    </source>
</reference>
<accession>A0A248UNJ8</accession>
<name>A0A248UNJ8_9HYPH</name>
<dbReference type="EMBL" id="CP022605">
    <property type="protein sequence ID" value="ASV88206.1"/>
    <property type="molecule type" value="Genomic_DNA"/>
</dbReference>
<keyword evidence="2" id="KW-0614">Plasmid</keyword>
<sequence>MNQIFTGEQLAELCSELSDNLLLVPEIVSFAEKLLENLSESESD</sequence>
<dbReference type="Proteomes" id="UP000215256">
    <property type="component" value="Plasmid unnamed1"/>
</dbReference>
<organism evidence="2 3">
    <name type="scientific">Ochrobactrum quorumnocens</name>
    <dbReference type="NCBI Taxonomy" id="271865"/>
    <lineage>
        <taxon>Bacteria</taxon>
        <taxon>Pseudomonadati</taxon>
        <taxon>Pseudomonadota</taxon>
        <taxon>Alphaproteobacteria</taxon>
        <taxon>Hyphomicrobiales</taxon>
        <taxon>Brucellaceae</taxon>
        <taxon>Brucella/Ochrobactrum group</taxon>
        <taxon>Ochrobactrum</taxon>
    </lineage>
</organism>
<evidence type="ECO:0000313" key="1">
    <source>
        <dbReference type="EMBL" id="ASV88053.1"/>
    </source>
</evidence>
<evidence type="ECO:0000313" key="2">
    <source>
        <dbReference type="EMBL" id="ASV88206.1"/>
    </source>
</evidence>
<geneLocation type="plasmid" evidence="2 3">
    <name>unnamed1</name>
</geneLocation>
<evidence type="ECO:0000313" key="3">
    <source>
        <dbReference type="Proteomes" id="UP000215256"/>
    </source>
</evidence>
<dbReference type="AlphaFoldDB" id="A0A248UNJ8"/>
<gene>
    <name evidence="1" type="ORF">CES85_3302</name>
    <name evidence="2" type="ORF">CES85_3394</name>
</gene>
<dbReference type="KEGG" id="och:CES85_3302"/>